<dbReference type="CDD" id="cd15196">
    <property type="entry name" value="7tmA_Vasopressin_Oxytocin"/>
    <property type="match status" value="1"/>
</dbReference>
<dbReference type="PANTHER" id="PTHR24241">
    <property type="entry name" value="NEUROPEPTIDE RECEPTOR-RELATED G-PROTEIN COUPLED RECEPTOR"/>
    <property type="match status" value="1"/>
</dbReference>
<reference evidence="12 13" key="1">
    <citation type="submission" date="2024-11" db="EMBL/GenBank/DDBJ databases">
        <title>Chromosome-level genome assembly of the freshwater bivalve Anodonta woodiana.</title>
        <authorList>
            <person name="Chen X."/>
        </authorList>
    </citation>
    <scope>NUCLEOTIDE SEQUENCE [LARGE SCALE GENOMIC DNA]</scope>
    <source>
        <strain evidence="12">MN2024</strain>
        <tissue evidence="12">Gills</tissue>
    </source>
</reference>
<comment type="similarity">
    <text evidence="10">Belongs to the G-protein coupled receptor 1 family. Vasopressin/oxytocin receptor subfamily.</text>
</comment>
<dbReference type="GO" id="GO:0004930">
    <property type="term" value="F:G protein-coupled receptor activity"/>
    <property type="evidence" value="ECO:0007669"/>
    <property type="project" value="UniProtKB-KW"/>
</dbReference>
<dbReference type="InterPro" id="IPR001817">
    <property type="entry name" value="Vasoprsn_rcpt"/>
</dbReference>
<keyword evidence="13" id="KW-1185">Reference proteome</keyword>
<feature type="transmembrane region" description="Helical" evidence="10">
    <location>
        <begin position="309"/>
        <end position="336"/>
    </location>
</feature>
<keyword evidence="3 10" id="KW-0812">Transmembrane</keyword>
<dbReference type="EMBL" id="JBJQND010000014">
    <property type="protein sequence ID" value="KAL3854426.1"/>
    <property type="molecule type" value="Genomic_DNA"/>
</dbReference>
<keyword evidence="6 10" id="KW-0472">Membrane</keyword>
<keyword evidence="9 10" id="KW-0807">Transducer</keyword>
<sequence>MAEDYINTTISAANGNISSGQGSLSRNELLAKFEIATLAAILFFALFGNSVVIAVLKCCQQKLSRMQLFIIHLSIADIFVGLMQVLPQLIWKITEHFIGNNFLCKTIKYLQIVTMYASSYVLVMTAMDRYVSICYPLTSQTWTSKRVHVMITIAWTLSFLFAIPQLVIFSYVERDKTGVYDCLDNFNESNGNLRMQIYITWTFLAVYFIPLMILTFLYSRICYVVWISVNSREDTTKRNSKSKRLGDKDSFSTDNGSFTKIPRAHSRGLSKSKIKTVKLTLTVVLCFLVCWAPFFFLMVISSYDSSINYYTSSVTAIVTLLSALNSCTNPWIYLAFSGRFCSSRKRASSKTSFTINSYVDTETRLRACTEQMALAMKPIKEDDGRVLTDASADDM</sequence>
<evidence type="ECO:0000313" key="12">
    <source>
        <dbReference type="EMBL" id="KAL3854426.1"/>
    </source>
</evidence>
<feature type="transmembrane region" description="Helical" evidence="10">
    <location>
        <begin position="279"/>
        <end position="303"/>
    </location>
</feature>
<evidence type="ECO:0000256" key="4">
    <source>
        <dbReference type="ARBA" id="ARBA00022989"/>
    </source>
</evidence>
<dbReference type="PRINTS" id="PR00896">
    <property type="entry name" value="VASOPRESSINR"/>
</dbReference>
<evidence type="ECO:0000256" key="10">
    <source>
        <dbReference type="RuleBase" id="RU046427"/>
    </source>
</evidence>
<keyword evidence="5 10" id="KW-0297">G-protein coupled receptor</keyword>
<dbReference type="PRINTS" id="PR00237">
    <property type="entry name" value="GPCRRHODOPSN"/>
</dbReference>
<dbReference type="AlphaFoldDB" id="A0ABD3UZJ5"/>
<protein>
    <recommendedName>
        <fullName evidence="11">G-protein coupled receptors family 1 profile domain-containing protein</fullName>
    </recommendedName>
</protein>
<dbReference type="PROSITE" id="PS50262">
    <property type="entry name" value="G_PROTEIN_RECEP_F1_2"/>
    <property type="match status" value="1"/>
</dbReference>
<evidence type="ECO:0000256" key="2">
    <source>
        <dbReference type="ARBA" id="ARBA00022475"/>
    </source>
</evidence>
<evidence type="ECO:0000256" key="1">
    <source>
        <dbReference type="ARBA" id="ARBA00004651"/>
    </source>
</evidence>
<evidence type="ECO:0000313" key="13">
    <source>
        <dbReference type="Proteomes" id="UP001634394"/>
    </source>
</evidence>
<dbReference type="InterPro" id="IPR000276">
    <property type="entry name" value="GPCR_Rhodpsn"/>
</dbReference>
<feature type="transmembrane region" description="Helical" evidence="10">
    <location>
        <begin position="147"/>
        <end position="171"/>
    </location>
</feature>
<dbReference type="PROSITE" id="PS00237">
    <property type="entry name" value="G_PROTEIN_RECEP_F1_1"/>
    <property type="match status" value="1"/>
</dbReference>
<dbReference type="GO" id="GO:0005886">
    <property type="term" value="C:plasma membrane"/>
    <property type="evidence" value="ECO:0007669"/>
    <property type="project" value="UniProtKB-SubCell"/>
</dbReference>
<evidence type="ECO:0000256" key="3">
    <source>
        <dbReference type="ARBA" id="ARBA00022692"/>
    </source>
</evidence>
<organism evidence="12 13">
    <name type="scientific">Sinanodonta woodiana</name>
    <name type="common">Chinese pond mussel</name>
    <name type="synonym">Anodonta woodiana</name>
    <dbReference type="NCBI Taxonomy" id="1069815"/>
    <lineage>
        <taxon>Eukaryota</taxon>
        <taxon>Metazoa</taxon>
        <taxon>Spiralia</taxon>
        <taxon>Lophotrochozoa</taxon>
        <taxon>Mollusca</taxon>
        <taxon>Bivalvia</taxon>
        <taxon>Autobranchia</taxon>
        <taxon>Heteroconchia</taxon>
        <taxon>Palaeoheterodonta</taxon>
        <taxon>Unionida</taxon>
        <taxon>Unionoidea</taxon>
        <taxon>Unionidae</taxon>
        <taxon>Unioninae</taxon>
        <taxon>Sinanodonta</taxon>
    </lineage>
</organism>
<evidence type="ECO:0000256" key="8">
    <source>
        <dbReference type="ARBA" id="ARBA00023180"/>
    </source>
</evidence>
<evidence type="ECO:0000256" key="5">
    <source>
        <dbReference type="ARBA" id="ARBA00023040"/>
    </source>
</evidence>
<accession>A0ABD3UZJ5</accession>
<feature type="transmembrane region" description="Helical" evidence="10">
    <location>
        <begin position="106"/>
        <end position="126"/>
    </location>
</feature>
<gene>
    <name evidence="12" type="ORF">ACJMK2_013696</name>
</gene>
<evidence type="ECO:0000256" key="6">
    <source>
        <dbReference type="ARBA" id="ARBA00023136"/>
    </source>
</evidence>
<name>A0ABD3UZJ5_SINWO</name>
<proteinExistence type="inferred from homology"/>
<keyword evidence="7 10" id="KW-0675">Receptor</keyword>
<evidence type="ECO:0000256" key="7">
    <source>
        <dbReference type="ARBA" id="ARBA00023170"/>
    </source>
</evidence>
<dbReference type="PANTHER" id="PTHR24241:SF161">
    <property type="entry name" value="G-PROTEIN COUPLED RECEPTORS FAMILY 1 PROFILE DOMAIN-CONTAINING PROTEIN"/>
    <property type="match status" value="1"/>
</dbReference>
<comment type="caution">
    <text evidence="12">The sequence shown here is derived from an EMBL/GenBank/DDBJ whole genome shotgun (WGS) entry which is preliminary data.</text>
</comment>
<dbReference type="Pfam" id="PF00001">
    <property type="entry name" value="7tm_1"/>
    <property type="match status" value="1"/>
</dbReference>
<dbReference type="Proteomes" id="UP001634394">
    <property type="component" value="Unassembled WGS sequence"/>
</dbReference>
<feature type="transmembrane region" description="Helical" evidence="10">
    <location>
        <begin position="68"/>
        <end position="86"/>
    </location>
</feature>
<feature type="transmembrane region" description="Helical" evidence="10">
    <location>
        <begin position="35"/>
        <end position="56"/>
    </location>
</feature>
<keyword evidence="8 10" id="KW-0325">Glycoprotein</keyword>
<evidence type="ECO:0000256" key="9">
    <source>
        <dbReference type="ARBA" id="ARBA00023224"/>
    </source>
</evidence>
<dbReference type="Gene3D" id="1.20.1070.10">
    <property type="entry name" value="Rhodopsin 7-helix transmembrane proteins"/>
    <property type="match status" value="1"/>
</dbReference>
<keyword evidence="2" id="KW-1003">Cell membrane</keyword>
<evidence type="ECO:0000259" key="11">
    <source>
        <dbReference type="PROSITE" id="PS50262"/>
    </source>
</evidence>
<dbReference type="InterPro" id="IPR017452">
    <property type="entry name" value="GPCR_Rhodpsn_7TM"/>
</dbReference>
<feature type="domain" description="G-protein coupled receptors family 1 profile" evidence="11">
    <location>
        <begin position="48"/>
        <end position="333"/>
    </location>
</feature>
<dbReference type="SUPFAM" id="SSF81321">
    <property type="entry name" value="Family A G protein-coupled receptor-like"/>
    <property type="match status" value="1"/>
</dbReference>
<comment type="subcellular location">
    <subcellularLocation>
        <location evidence="1 10">Cell membrane</location>
        <topology evidence="1 10">Multi-pass membrane protein</topology>
    </subcellularLocation>
</comment>
<feature type="transmembrane region" description="Helical" evidence="10">
    <location>
        <begin position="197"/>
        <end position="218"/>
    </location>
</feature>
<keyword evidence="4 10" id="KW-1133">Transmembrane helix</keyword>